<dbReference type="EMBL" id="CAJNNW010017959">
    <property type="protein sequence ID" value="CAE8662074.1"/>
    <property type="molecule type" value="Genomic_DNA"/>
</dbReference>
<dbReference type="SUPFAM" id="SSF55785">
    <property type="entry name" value="PYP-like sensor domain (PAS domain)"/>
    <property type="match status" value="1"/>
</dbReference>
<evidence type="ECO:0000313" key="1">
    <source>
        <dbReference type="EMBL" id="CAE8662074.1"/>
    </source>
</evidence>
<gene>
    <name evidence="1" type="ORF">PGLA2088_LOCUS14710</name>
</gene>
<dbReference type="AlphaFoldDB" id="A0A813J1A3"/>
<dbReference type="Gene3D" id="3.30.450.20">
    <property type="entry name" value="PAS domain"/>
    <property type="match status" value="1"/>
</dbReference>
<name>A0A813J1A3_POLGL</name>
<evidence type="ECO:0008006" key="3">
    <source>
        <dbReference type="Google" id="ProtNLM"/>
    </source>
</evidence>
<dbReference type="InterPro" id="IPR000014">
    <property type="entry name" value="PAS"/>
</dbReference>
<feature type="non-terminal residue" evidence="1">
    <location>
        <position position="159"/>
    </location>
</feature>
<dbReference type="Proteomes" id="UP000626109">
    <property type="component" value="Unassembled WGS sequence"/>
</dbReference>
<reference evidence="1" key="1">
    <citation type="submission" date="2021-02" db="EMBL/GenBank/DDBJ databases">
        <authorList>
            <person name="Dougan E. K."/>
            <person name="Rhodes N."/>
            <person name="Thang M."/>
            <person name="Chan C."/>
        </authorList>
    </citation>
    <scope>NUCLEOTIDE SEQUENCE</scope>
</reference>
<organism evidence="1 2">
    <name type="scientific">Polarella glacialis</name>
    <name type="common">Dinoflagellate</name>
    <dbReference type="NCBI Taxonomy" id="89957"/>
    <lineage>
        <taxon>Eukaryota</taxon>
        <taxon>Sar</taxon>
        <taxon>Alveolata</taxon>
        <taxon>Dinophyceae</taxon>
        <taxon>Suessiales</taxon>
        <taxon>Suessiaceae</taxon>
        <taxon>Polarella</taxon>
    </lineage>
</organism>
<protein>
    <recommendedName>
        <fullName evidence="3">PAS domain-containing protein</fullName>
    </recommendedName>
</protein>
<evidence type="ECO:0000313" key="2">
    <source>
        <dbReference type="Proteomes" id="UP000626109"/>
    </source>
</evidence>
<sequence>RLCTNREKRPGAHLQDFRSTIRAPVDIIEPFGWCGRLRTDSKFLICDADEKACELLHYERDDLIGRSILITMPPLVAKIHKDIFRALKLASPQEVQKHAKNLVADMARCRKFVVMDSSNEPIDCSVSALLDMDLSSTLILRQVAGKVLHTVPRGFASFL</sequence>
<accession>A0A813J1A3</accession>
<proteinExistence type="predicted"/>
<dbReference type="CDD" id="cd00130">
    <property type="entry name" value="PAS"/>
    <property type="match status" value="1"/>
</dbReference>
<dbReference type="InterPro" id="IPR035965">
    <property type="entry name" value="PAS-like_dom_sf"/>
</dbReference>
<comment type="caution">
    <text evidence="1">The sequence shown here is derived from an EMBL/GenBank/DDBJ whole genome shotgun (WGS) entry which is preliminary data.</text>
</comment>